<organism evidence="2 3">
    <name type="scientific">Mucilaginibacter segetis</name>
    <dbReference type="NCBI Taxonomy" id="2793071"/>
    <lineage>
        <taxon>Bacteria</taxon>
        <taxon>Pseudomonadati</taxon>
        <taxon>Bacteroidota</taxon>
        <taxon>Sphingobacteriia</taxon>
        <taxon>Sphingobacteriales</taxon>
        <taxon>Sphingobacteriaceae</taxon>
        <taxon>Mucilaginibacter</taxon>
    </lineage>
</organism>
<dbReference type="AlphaFoldDB" id="A0A934PTG9"/>
<dbReference type="Pfam" id="PF18962">
    <property type="entry name" value="Por_Secre_tail"/>
    <property type="match status" value="1"/>
</dbReference>
<sequence length="168" mass="18855">MGIKFTKINSWVTVIVMAIAVNVALARGVNAQKSDTSYLRSIKAKPKKQSFLKNMLHLALPPLKPAVVSNTKINVYKPDDKLLTNIQVYPNPITDQVFNIKYTVTRGAFVNVKIMDVLGNDVITVQSQRVEVGDQTISYNLNNRLSRGFYFLRIAAGTETVNQRISIW</sequence>
<keyword evidence="3" id="KW-1185">Reference proteome</keyword>
<dbReference type="EMBL" id="JAEHFW010000003">
    <property type="protein sequence ID" value="MBK0380524.1"/>
    <property type="molecule type" value="Genomic_DNA"/>
</dbReference>
<comment type="caution">
    <text evidence="2">The sequence shown here is derived from an EMBL/GenBank/DDBJ whole genome shotgun (WGS) entry which is preliminary data.</text>
</comment>
<protein>
    <submittedName>
        <fullName evidence="2">T9SS type A sorting domain-containing protein</fullName>
    </submittedName>
</protein>
<dbReference type="RefSeq" id="WP_200067073.1">
    <property type="nucleotide sequence ID" value="NZ_JAEHFW010000003.1"/>
</dbReference>
<dbReference type="Proteomes" id="UP000613193">
    <property type="component" value="Unassembled WGS sequence"/>
</dbReference>
<dbReference type="InterPro" id="IPR026444">
    <property type="entry name" value="Secre_tail"/>
</dbReference>
<accession>A0A934PTG9</accession>
<feature type="domain" description="Secretion system C-terminal sorting" evidence="1">
    <location>
        <begin position="88"/>
        <end position="167"/>
    </location>
</feature>
<name>A0A934PTG9_9SPHI</name>
<evidence type="ECO:0000259" key="1">
    <source>
        <dbReference type="Pfam" id="PF18962"/>
    </source>
</evidence>
<reference evidence="2" key="1">
    <citation type="submission" date="2020-12" db="EMBL/GenBank/DDBJ databases">
        <title>Bacterial novel species Mucilaginibacter sp. SD-g isolated from soil.</title>
        <authorList>
            <person name="Jung H.-Y."/>
        </authorList>
    </citation>
    <scope>NUCLEOTIDE SEQUENCE</scope>
    <source>
        <strain evidence="2">SD-g</strain>
    </source>
</reference>
<evidence type="ECO:0000313" key="3">
    <source>
        <dbReference type="Proteomes" id="UP000613193"/>
    </source>
</evidence>
<evidence type="ECO:0000313" key="2">
    <source>
        <dbReference type="EMBL" id="MBK0380524.1"/>
    </source>
</evidence>
<dbReference type="NCBIfam" id="TIGR04183">
    <property type="entry name" value="Por_Secre_tail"/>
    <property type="match status" value="1"/>
</dbReference>
<gene>
    <name evidence="2" type="ORF">I5M19_14460</name>
</gene>
<proteinExistence type="predicted"/>